<dbReference type="SUPFAM" id="SSF51735">
    <property type="entry name" value="NAD(P)-binding Rossmann-fold domains"/>
    <property type="match status" value="1"/>
</dbReference>
<dbReference type="EC" id="4.2.1.47" evidence="3"/>
<dbReference type="Pfam" id="PF16363">
    <property type="entry name" value="GDP_Man_Dehyd"/>
    <property type="match status" value="1"/>
</dbReference>
<dbReference type="FunFam" id="3.40.50.720:FF:000924">
    <property type="entry name" value="GDP-mannose 4,6 dehydratase"/>
    <property type="match status" value="1"/>
</dbReference>
<evidence type="ECO:0000313" key="6">
    <source>
        <dbReference type="EMBL" id="CAB4710242.1"/>
    </source>
</evidence>
<name>A0A6J6QI75_9ZZZZ</name>
<evidence type="ECO:0000256" key="3">
    <source>
        <dbReference type="ARBA" id="ARBA00011989"/>
    </source>
</evidence>
<gene>
    <name evidence="6" type="ORF">UFOPK2399_01950</name>
</gene>
<organism evidence="6">
    <name type="scientific">freshwater metagenome</name>
    <dbReference type="NCBI Taxonomy" id="449393"/>
    <lineage>
        <taxon>unclassified sequences</taxon>
        <taxon>metagenomes</taxon>
        <taxon>ecological metagenomes</taxon>
    </lineage>
</organism>
<comment type="cofactor">
    <cofactor evidence="1">
        <name>NADP(+)</name>
        <dbReference type="ChEBI" id="CHEBI:58349"/>
    </cofactor>
</comment>
<comment type="similarity">
    <text evidence="2">Belongs to the NAD(P)-dependent epimerase/dehydratase family. GDP-mannose 4,6-dehydratase subfamily.</text>
</comment>
<proteinExistence type="inferred from homology"/>
<sequence>MKALPTLVRMRHTVEPRTAIVTGATGQDGYFLVRHLLADGWTVHAPVRDIQAAEALFERHPGLRAVRRDLRDPGPLCALVGDVRPEELYNLAGESSVGASFADPRATWESNAHIVVSLLDAVRLDSPDTRFYQASSGEMFGSAPGASVVHDERSALNPQSPYAAAKAAAHLLCRSYRESYDVRIACGILFNHESRRRGPRFLTRKVIDHVAALRSSSTLEPLALGNLKVQRDWGFAPEYADGMITILRQTTVRGESDIAANYRDYVLGTGRLHHVWELVDRAFSLAGFELTWNLDGDDPVAWSAVFTESGATAVVVDPSFIRPADPVAIAADSSRITAELGWQPGEGLDGFLRDMLDDALAPAAQ</sequence>
<dbReference type="InterPro" id="IPR036291">
    <property type="entry name" value="NAD(P)-bd_dom_sf"/>
</dbReference>
<dbReference type="InterPro" id="IPR006368">
    <property type="entry name" value="GDP_Man_deHydtase"/>
</dbReference>
<reference evidence="6" key="1">
    <citation type="submission" date="2020-05" db="EMBL/GenBank/DDBJ databases">
        <authorList>
            <person name="Chiriac C."/>
            <person name="Salcher M."/>
            <person name="Ghai R."/>
            <person name="Kavagutti S V."/>
        </authorList>
    </citation>
    <scope>NUCLEOTIDE SEQUENCE</scope>
</reference>
<evidence type="ECO:0000256" key="1">
    <source>
        <dbReference type="ARBA" id="ARBA00001937"/>
    </source>
</evidence>
<evidence type="ECO:0000256" key="4">
    <source>
        <dbReference type="ARBA" id="ARBA00023239"/>
    </source>
</evidence>
<dbReference type="Gene3D" id="3.40.50.720">
    <property type="entry name" value="NAD(P)-binding Rossmann-like Domain"/>
    <property type="match status" value="1"/>
</dbReference>
<evidence type="ECO:0000256" key="2">
    <source>
        <dbReference type="ARBA" id="ARBA00009263"/>
    </source>
</evidence>
<evidence type="ECO:0000259" key="5">
    <source>
        <dbReference type="Pfam" id="PF16363"/>
    </source>
</evidence>
<dbReference type="GO" id="GO:0019673">
    <property type="term" value="P:GDP-mannose metabolic process"/>
    <property type="evidence" value="ECO:0007669"/>
    <property type="project" value="InterPro"/>
</dbReference>
<dbReference type="PANTHER" id="PTHR43715:SF1">
    <property type="entry name" value="GDP-MANNOSE 4,6 DEHYDRATASE"/>
    <property type="match status" value="1"/>
</dbReference>
<dbReference type="PANTHER" id="PTHR43715">
    <property type="entry name" value="GDP-MANNOSE 4,6-DEHYDRATASE"/>
    <property type="match status" value="1"/>
</dbReference>
<dbReference type="EMBL" id="CAEZXP010000010">
    <property type="protein sequence ID" value="CAB4710242.1"/>
    <property type="molecule type" value="Genomic_DNA"/>
</dbReference>
<dbReference type="GO" id="GO:0008446">
    <property type="term" value="F:GDP-mannose 4,6-dehydratase activity"/>
    <property type="evidence" value="ECO:0007669"/>
    <property type="project" value="UniProtKB-EC"/>
</dbReference>
<keyword evidence="4" id="KW-0456">Lyase</keyword>
<dbReference type="AlphaFoldDB" id="A0A6J6QI75"/>
<dbReference type="Gene3D" id="3.90.25.10">
    <property type="entry name" value="UDP-galactose 4-epimerase, domain 1"/>
    <property type="match status" value="1"/>
</dbReference>
<protein>
    <recommendedName>
        <fullName evidence="3">GDP-mannose 4,6-dehydratase</fullName>
        <ecNumber evidence="3">4.2.1.47</ecNumber>
    </recommendedName>
</protein>
<dbReference type="InterPro" id="IPR016040">
    <property type="entry name" value="NAD(P)-bd_dom"/>
</dbReference>
<feature type="domain" description="NAD(P)-binding" evidence="5">
    <location>
        <begin position="20"/>
        <end position="355"/>
    </location>
</feature>
<accession>A0A6J6QI75</accession>